<protein>
    <submittedName>
        <fullName evidence="10">Mucin-17-like isoform X1</fullName>
    </submittedName>
</protein>
<keyword evidence="2" id="KW-1015">Disulfide bond</keyword>
<sequence length="1055" mass="105606">MTTLRTTVVVLLGFYTFCQETRTSVLGASVPGTSVPGTSVPGTSVPGTSVPGASVPGTSVPGASVLGASVPGASVPGASVPGTSVPETSVPGASVPETSVPGASVTGTSVPGTSVPGASVPGTSVPRASVPGTSVPRASVPGASVPGTPVPGTPVPGTSVPGASVPGASVPGASVPGASVPGASVPGASVPGASVPGTSVPETSVPGASVPETSVPGASVTGTSVPGTSVPGTSVPGASVPGTSVPRASVPGTSVPRASVPGASVPGTPVPGTPVPGTSVPGASVPGTSVPGASVPGASVPGASVPGASVPGTSVPETSVPGASVPETSVPGASVTGTSVPGTSVPGTSVPGASVPGTSVPRASVPGTSVPRASVPGASVPGTPVPGTPVPGTSVPGTSVPGTSVPGTSVPGASVPGASVPGASVPGAPVPGASVPGASVPRASVPGTSVPGASVPGASVPGAPVPGASVPGASVPGASVPGAPVPGASVPGASVPGASVPGASVPGAPVPGASVPEASVPGASVPGASVPGASVPGASVPGASVLGRPLLYGPSTALEKTVEEFQCEVLHYPKEESILYQLFREGDRSKTLGFYSALSGEMANFPLFITASYEGHMVCVASVLNNTVIQPTVSQRHHLRVVVPVNGAEVVVQSGSVEFYEGKPLSLRCNITKGNHVSYQWLVDGKPLPLSPLHNQTQEQLFIYRMVLEDSGEYTCVATNQLNLTEVYSSRSTAKVIKVKELVSEPDLHILVLKETDGTYIAHVTCQSLNGTPPITFSLYSRSEFISTETVDERFATFSIPVVIDLHMGFLQCQAENGDRVVYGQWKAMHVVPVGGAVTMHYDTDVGENFSIVGLTFYCSVERGTFPQYRWFLNGTVLEGRGDFYWVQNQTGQSILLLSVGKSSAGTYHCDVSDSFDGTTVISSEERYIDKEVLNHLPTVVVAVVFGCFLFLVTLVTTCCFIGLLYGKRQYLVETSTLDLKLGLEMHNIMVSDDDEEFLGRPCIMDEEEYMEDEGVVRAARIVDSDQGEVESTDEWLWLQQELKTLEDEIPENSF</sequence>
<dbReference type="Gene3D" id="2.160.20.80">
    <property type="entry name" value="E3 ubiquitin-protein ligase SopA"/>
    <property type="match status" value="2"/>
</dbReference>
<keyword evidence="9" id="KW-1185">Reference proteome</keyword>
<feature type="compositionally biased region" description="Polar residues" evidence="5">
    <location>
        <begin position="220"/>
        <end position="232"/>
    </location>
</feature>
<dbReference type="InterPro" id="IPR036179">
    <property type="entry name" value="Ig-like_dom_sf"/>
</dbReference>
<keyword evidence="6" id="KW-0472">Membrane</keyword>
<keyword evidence="6" id="KW-0812">Transmembrane</keyword>
<evidence type="ECO:0000256" key="7">
    <source>
        <dbReference type="SAM" id="SignalP"/>
    </source>
</evidence>
<name>A0A8U0QG11_SALNM</name>
<evidence type="ECO:0000256" key="4">
    <source>
        <dbReference type="ARBA" id="ARBA00023319"/>
    </source>
</evidence>
<dbReference type="InterPro" id="IPR052598">
    <property type="entry name" value="IgSF_CEA-related"/>
</dbReference>
<evidence type="ECO:0000256" key="6">
    <source>
        <dbReference type="SAM" id="Phobius"/>
    </source>
</evidence>
<evidence type="ECO:0000256" key="5">
    <source>
        <dbReference type="SAM" id="MobiDB-lite"/>
    </source>
</evidence>
<feature type="domain" description="Ig-like" evidence="8">
    <location>
        <begin position="631"/>
        <end position="734"/>
    </location>
</feature>
<evidence type="ECO:0000256" key="3">
    <source>
        <dbReference type="ARBA" id="ARBA00023180"/>
    </source>
</evidence>
<dbReference type="Pfam" id="PF17736">
    <property type="entry name" value="Ig_C17orf99"/>
    <property type="match status" value="1"/>
</dbReference>
<dbReference type="SUPFAM" id="SSF141571">
    <property type="entry name" value="Pentapeptide repeat-like"/>
    <property type="match status" value="3"/>
</dbReference>
<dbReference type="Pfam" id="PF00047">
    <property type="entry name" value="ig"/>
    <property type="match status" value="1"/>
</dbReference>
<feature type="compositionally biased region" description="Polar residues" evidence="5">
    <location>
        <begin position="335"/>
        <end position="347"/>
    </location>
</feature>
<dbReference type="Gene3D" id="2.60.40.10">
    <property type="entry name" value="Immunoglobulins"/>
    <property type="match status" value="2"/>
</dbReference>
<dbReference type="CDD" id="cd00096">
    <property type="entry name" value="Ig"/>
    <property type="match status" value="1"/>
</dbReference>
<dbReference type="InterPro" id="IPR013783">
    <property type="entry name" value="Ig-like_fold"/>
</dbReference>
<accession>A0A8U0QG11</accession>
<proteinExistence type="predicted"/>
<feature type="domain" description="Ig-like" evidence="8">
    <location>
        <begin position="833"/>
        <end position="930"/>
    </location>
</feature>
<evidence type="ECO:0000313" key="9">
    <source>
        <dbReference type="Proteomes" id="UP000808372"/>
    </source>
</evidence>
<evidence type="ECO:0000313" key="10">
    <source>
        <dbReference type="RefSeq" id="XP_038842333.1"/>
    </source>
</evidence>
<evidence type="ECO:0000256" key="2">
    <source>
        <dbReference type="ARBA" id="ARBA00023157"/>
    </source>
</evidence>
<reference evidence="10" key="1">
    <citation type="submission" date="2025-08" db="UniProtKB">
        <authorList>
            <consortium name="RefSeq"/>
        </authorList>
    </citation>
    <scope>IDENTIFICATION</scope>
    <source>
        <tissue evidence="10">White muscle</tissue>
    </source>
</reference>
<dbReference type="SMART" id="SM00408">
    <property type="entry name" value="IGc2"/>
    <property type="match status" value="2"/>
</dbReference>
<feature type="compositionally biased region" description="Polar residues" evidence="5">
    <location>
        <begin position="30"/>
        <end position="47"/>
    </location>
</feature>
<feature type="compositionally biased region" description="Low complexity" evidence="5">
    <location>
        <begin position="390"/>
        <end position="418"/>
    </location>
</feature>
<dbReference type="InterPro" id="IPR040878">
    <property type="entry name" value="IL-40-like_Ig"/>
</dbReference>
<feature type="region of interest" description="Disordered" evidence="5">
    <location>
        <begin position="77"/>
        <end position="168"/>
    </location>
</feature>
<feature type="transmembrane region" description="Helical" evidence="6">
    <location>
        <begin position="940"/>
        <end position="966"/>
    </location>
</feature>
<feature type="chain" id="PRO_5035728612" evidence="7">
    <location>
        <begin position="24"/>
        <end position="1055"/>
    </location>
</feature>
<feature type="signal peptide" evidence="7">
    <location>
        <begin position="1"/>
        <end position="23"/>
    </location>
</feature>
<feature type="region of interest" description="Disordered" evidence="5">
    <location>
        <begin position="189"/>
        <end position="418"/>
    </location>
</feature>
<dbReference type="PANTHER" id="PTHR44337">
    <property type="entry name" value="CARCINOEMBRYONIC ANTIGEN-RELATED CELL ADHESION MOLECULE 8"/>
    <property type="match status" value="1"/>
</dbReference>
<dbReference type="AlphaFoldDB" id="A0A8U0QG11"/>
<dbReference type="PANTHER" id="PTHR44337:SF20">
    <property type="entry name" value="CARCINOEMBRYONIC ANTIGEN-RELATED CELL ADHESION MOLECULE 5-RELATED"/>
    <property type="match status" value="1"/>
</dbReference>
<dbReference type="SUPFAM" id="SSF48726">
    <property type="entry name" value="Immunoglobulin"/>
    <property type="match status" value="2"/>
</dbReference>
<evidence type="ECO:0000259" key="8">
    <source>
        <dbReference type="PROSITE" id="PS50835"/>
    </source>
</evidence>
<gene>
    <name evidence="10" type="primary">LOC120041443</name>
</gene>
<keyword evidence="6" id="KW-1133">Transmembrane helix</keyword>
<organism evidence="9 10">
    <name type="scientific">Salvelinus namaycush</name>
    <name type="common">Lake trout</name>
    <name type="synonym">Salmo namaycush</name>
    <dbReference type="NCBI Taxonomy" id="8040"/>
    <lineage>
        <taxon>Eukaryota</taxon>
        <taxon>Metazoa</taxon>
        <taxon>Chordata</taxon>
        <taxon>Craniata</taxon>
        <taxon>Vertebrata</taxon>
        <taxon>Euteleostomi</taxon>
        <taxon>Actinopterygii</taxon>
        <taxon>Neopterygii</taxon>
        <taxon>Teleostei</taxon>
        <taxon>Protacanthopterygii</taxon>
        <taxon>Salmoniformes</taxon>
        <taxon>Salmonidae</taxon>
        <taxon>Salmoninae</taxon>
        <taxon>Salvelinus</taxon>
    </lineage>
</organism>
<dbReference type="InterPro" id="IPR003599">
    <property type="entry name" value="Ig_sub"/>
</dbReference>
<dbReference type="SMART" id="SM00409">
    <property type="entry name" value="IG"/>
    <property type="match status" value="2"/>
</dbReference>
<dbReference type="InterPro" id="IPR013151">
    <property type="entry name" value="Immunoglobulin_dom"/>
</dbReference>
<dbReference type="RefSeq" id="XP_038842333.1">
    <property type="nucleotide sequence ID" value="XM_038986405.1"/>
</dbReference>
<dbReference type="Pfam" id="PF13927">
    <property type="entry name" value="Ig_3"/>
    <property type="match status" value="1"/>
</dbReference>
<dbReference type="GeneID" id="120041443"/>
<dbReference type="InterPro" id="IPR003598">
    <property type="entry name" value="Ig_sub2"/>
</dbReference>
<evidence type="ECO:0000256" key="1">
    <source>
        <dbReference type="ARBA" id="ARBA00022729"/>
    </source>
</evidence>
<keyword evidence="3" id="KW-0325">Glycoprotein</keyword>
<dbReference type="PROSITE" id="PS50835">
    <property type="entry name" value="IG_LIKE"/>
    <property type="match status" value="2"/>
</dbReference>
<dbReference type="Proteomes" id="UP000808372">
    <property type="component" value="Unplaced"/>
</dbReference>
<feature type="region of interest" description="Disordered" evidence="5">
    <location>
        <begin position="30"/>
        <end position="56"/>
    </location>
</feature>
<dbReference type="KEGG" id="snh:120041443"/>
<keyword evidence="1 7" id="KW-0732">Signal</keyword>
<dbReference type="InterPro" id="IPR007110">
    <property type="entry name" value="Ig-like_dom"/>
</dbReference>
<keyword evidence="4" id="KW-0393">Immunoglobulin domain</keyword>